<organism evidence="2 3">
    <name type="scientific">Goodea atripinnis</name>
    <dbReference type="NCBI Taxonomy" id="208336"/>
    <lineage>
        <taxon>Eukaryota</taxon>
        <taxon>Metazoa</taxon>
        <taxon>Chordata</taxon>
        <taxon>Craniata</taxon>
        <taxon>Vertebrata</taxon>
        <taxon>Euteleostomi</taxon>
        <taxon>Actinopterygii</taxon>
        <taxon>Neopterygii</taxon>
        <taxon>Teleostei</taxon>
        <taxon>Neoteleostei</taxon>
        <taxon>Acanthomorphata</taxon>
        <taxon>Ovalentaria</taxon>
        <taxon>Atherinomorphae</taxon>
        <taxon>Cyprinodontiformes</taxon>
        <taxon>Goodeidae</taxon>
        <taxon>Goodea</taxon>
    </lineage>
</organism>
<sequence>TQHDTKNRHTKSQSHIPTLMHTHKNTYTHVSNVKTKHNGRRTLSHTPHKYYILPGPAWGNQPRTQEVVPFPPGVETGRPPQHLNLVHVSPGSCLNLSDPGLDPDSPHHRPQSPTTSILIRRGGHVQKRGCNHSRHRMKYSQPPNEFRS</sequence>
<comment type="caution">
    <text evidence="2">The sequence shown here is derived from an EMBL/GenBank/DDBJ whole genome shotgun (WGS) entry which is preliminary data.</text>
</comment>
<evidence type="ECO:0000256" key="1">
    <source>
        <dbReference type="SAM" id="MobiDB-lite"/>
    </source>
</evidence>
<feature type="region of interest" description="Disordered" evidence="1">
    <location>
        <begin position="94"/>
        <end position="148"/>
    </location>
</feature>
<dbReference type="Proteomes" id="UP001476798">
    <property type="component" value="Unassembled WGS sequence"/>
</dbReference>
<keyword evidence="3" id="KW-1185">Reference proteome</keyword>
<protein>
    <submittedName>
        <fullName evidence="2">Uncharacterized protein</fullName>
    </submittedName>
</protein>
<feature type="region of interest" description="Disordered" evidence="1">
    <location>
        <begin position="54"/>
        <end position="80"/>
    </location>
</feature>
<reference evidence="2 3" key="1">
    <citation type="submission" date="2021-06" db="EMBL/GenBank/DDBJ databases">
        <authorList>
            <person name="Palmer J.M."/>
        </authorList>
    </citation>
    <scope>NUCLEOTIDE SEQUENCE [LARGE SCALE GENOMIC DNA]</scope>
    <source>
        <strain evidence="2 3">GA_2019</strain>
        <tissue evidence="2">Muscle</tissue>
    </source>
</reference>
<evidence type="ECO:0000313" key="3">
    <source>
        <dbReference type="Proteomes" id="UP001476798"/>
    </source>
</evidence>
<feature type="region of interest" description="Disordered" evidence="1">
    <location>
        <begin position="1"/>
        <end position="23"/>
    </location>
</feature>
<feature type="non-terminal residue" evidence="2">
    <location>
        <position position="1"/>
    </location>
</feature>
<gene>
    <name evidence="2" type="ORF">GOODEAATRI_013745</name>
</gene>
<dbReference type="EMBL" id="JAHRIO010020929">
    <property type="protein sequence ID" value="MEQ2165119.1"/>
    <property type="molecule type" value="Genomic_DNA"/>
</dbReference>
<accession>A0ABV0N2I8</accession>
<evidence type="ECO:0000313" key="2">
    <source>
        <dbReference type="EMBL" id="MEQ2165119.1"/>
    </source>
</evidence>
<proteinExistence type="predicted"/>
<name>A0ABV0N2I8_9TELE</name>
<feature type="compositionally biased region" description="Basic residues" evidence="1">
    <location>
        <begin position="121"/>
        <end position="138"/>
    </location>
</feature>